<dbReference type="EMBL" id="CM032183">
    <property type="protein sequence ID" value="KAG7095362.1"/>
    <property type="molecule type" value="Genomic_DNA"/>
</dbReference>
<evidence type="ECO:0000256" key="3">
    <source>
        <dbReference type="ARBA" id="ARBA00022763"/>
    </source>
</evidence>
<keyword evidence="2" id="KW-0547">Nucleotide-binding</keyword>
<accession>A0A9P7S5A3</accession>
<sequence>MTPRSDSRPTFDTFVHSPSPVLPLKRANHEHEVLDEIPTQTAEQLAQALNMSARTVHLPQTNTTSFPIMRSAAALASQRRGTTITKFPTHFLPLDKLLEGGIPRGRILELSGPPGAPKGRVAVGVVRSFLEAEEGVLFVDCQNMSNPRILEETLKDLPNHQTLLSYLKVSALLQFVIFIHNLGTYLLAHPTLSLLVIDTISFPFQSTTDIKTSAKTSMFDQIKRTLVHDCAAHNLTVVITSQLATKLFNPDGSPGNFESGAKGVLVPQLGPAYLPAGRTYRVILSRETADTGLVRILSSPEGPRSTMGSYEPFHWSPH</sequence>
<keyword evidence="6" id="KW-0539">Nucleus</keyword>
<dbReference type="GO" id="GO:0000400">
    <property type="term" value="F:four-way junction DNA binding"/>
    <property type="evidence" value="ECO:0007669"/>
    <property type="project" value="TreeGrafter"/>
</dbReference>
<dbReference type="GO" id="GO:0033063">
    <property type="term" value="C:Rad51B-Rad51C-Rad51D-XRCC2 complex"/>
    <property type="evidence" value="ECO:0007669"/>
    <property type="project" value="TreeGrafter"/>
</dbReference>
<evidence type="ECO:0000256" key="5">
    <source>
        <dbReference type="ARBA" id="ARBA00023204"/>
    </source>
</evidence>
<keyword evidence="8" id="KW-1185">Reference proteome</keyword>
<dbReference type="SUPFAM" id="SSF52540">
    <property type="entry name" value="P-loop containing nucleoside triphosphate hydrolases"/>
    <property type="match status" value="1"/>
</dbReference>
<dbReference type="InterPro" id="IPR052093">
    <property type="entry name" value="HR_Repair_Mediator"/>
</dbReference>
<gene>
    <name evidence="7" type="ORF">E1B28_006121</name>
</gene>
<dbReference type="PANTHER" id="PTHR46239">
    <property type="entry name" value="DNA REPAIR PROTEIN RAD51 HOMOLOG 3 RAD51C"/>
    <property type="match status" value="1"/>
</dbReference>
<evidence type="ECO:0000313" key="7">
    <source>
        <dbReference type="EMBL" id="KAG7095362.1"/>
    </source>
</evidence>
<protein>
    <submittedName>
        <fullName evidence="7">Uncharacterized protein</fullName>
    </submittedName>
</protein>
<dbReference type="GO" id="GO:0008821">
    <property type="term" value="F:crossover junction DNA endonuclease activity"/>
    <property type="evidence" value="ECO:0007669"/>
    <property type="project" value="TreeGrafter"/>
</dbReference>
<dbReference type="GO" id="GO:0000707">
    <property type="term" value="P:meiotic DNA recombinase assembly"/>
    <property type="evidence" value="ECO:0007669"/>
    <property type="project" value="TreeGrafter"/>
</dbReference>
<keyword evidence="3" id="KW-0227">DNA damage</keyword>
<proteinExistence type="predicted"/>
<evidence type="ECO:0000313" key="8">
    <source>
        <dbReference type="Proteomes" id="UP001049176"/>
    </source>
</evidence>
<reference evidence="7" key="1">
    <citation type="journal article" date="2021" name="Genome Biol. Evol.">
        <title>The assembled and annotated genome of the fairy-ring fungus Marasmius oreades.</title>
        <authorList>
            <person name="Hiltunen M."/>
            <person name="Ament-Velasquez S.L."/>
            <person name="Johannesson H."/>
        </authorList>
    </citation>
    <scope>NUCLEOTIDE SEQUENCE</scope>
    <source>
        <strain evidence="7">03SP1</strain>
    </source>
</reference>
<dbReference type="GO" id="GO:0005524">
    <property type="term" value="F:ATP binding"/>
    <property type="evidence" value="ECO:0007669"/>
    <property type="project" value="UniProtKB-KW"/>
</dbReference>
<keyword evidence="5" id="KW-0234">DNA repair</keyword>
<dbReference type="OrthoDB" id="5957327at2759"/>
<dbReference type="GO" id="GO:0005657">
    <property type="term" value="C:replication fork"/>
    <property type="evidence" value="ECO:0007669"/>
    <property type="project" value="TreeGrafter"/>
</dbReference>
<comment type="subcellular location">
    <subcellularLocation>
        <location evidence="1">Nucleus</location>
    </subcellularLocation>
</comment>
<name>A0A9P7S5A3_9AGAR</name>
<dbReference type="Proteomes" id="UP001049176">
    <property type="component" value="Chromosome 3"/>
</dbReference>
<dbReference type="GO" id="GO:0007131">
    <property type="term" value="P:reciprocal meiotic recombination"/>
    <property type="evidence" value="ECO:0007669"/>
    <property type="project" value="TreeGrafter"/>
</dbReference>
<dbReference type="PANTHER" id="PTHR46239:SF1">
    <property type="entry name" value="DNA REPAIR PROTEIN RAD51 HOMOLOG 3"/>
    <property type="match status" value="1"/>
</dbReference>
<dbReference type="AlphaFoldDB" id="A0A9P7S5A3"/>
<evidence type="ECO:0000256" key="4">
    <source>
        <dbReference type="ARBA" id="ARBA00022840"/>
    </source>
</evidence>
<dbReference type="Gene3D" id="3.40.50.300">
    <property type="entry name" value="P-loop containing nucleotide triphosphate hydrolases"/>
    <property type="match status" value="1"/>
</dbReference>
<dbReference type="GO" id="GO:0033065">
    <property type="term" value="C:Rad51C-XRCC3 complex"/>
    <property type="evidence" value="ECO:0007669"/>
    <property type="project" value="TreeGrafter"/>
</dbReference>
<dbReference type="InterPro" id="IPR027417">
    <property type="entry name" value="P-loop_NTPase"/>
</dbReference>
<comment type="caution">
    <text evidence="7">The sequence shown here is derived from an EMBL/GenBank/DDBJ whole genome shotgun (WGS) entry which is preliminary data.</text>
</comment>
<evidence type="ECO:0000256" key="2">
    <source>
        <dbReference type="ARBA" id="ARBA00022741"/>
    </source>
</evidence>
<dbReference type="RefSeq" id="XP_043011832.1">
    <property type="nucleotide sequence ID" value="XM_043150742.1"/>
</dbReference>
<keyword evidence="4" id="KW-0067">ATP-binding</keyword>
<dbReference type="KEGG" id="more:E1B28_006121"/>
<evidence type="ECO:0000256" key="1">
    <source>
        <dbReference type="ARBA" id="ARBA00004123"/>
    </source>
</evidence>
<organism evidence="7 8">
    <name type="scientific">Marasmius oreades</name>
    <name type="common">fairy-ring Marasmius</name>
    <dbReference type="NCBI Taxonomy" id="181124"/>
    <lineage>
        <taxon>Eukaryota</taxon>
        <taxon>Fungi</taxon>
        <taxon>Dikarya</taxon>
        <taxon>Basidiomycota</taxon>
        <taxon>Agaricomycotina</taxon>
        <taxon>Agaricomycetes</taxon>
        <taxon>Agaricomycetidae</taxon>
        <taxon>Agaricales</taxon>
        <taxon>Marasmiineae</taxon>
        <taxon>Marasmiaceae</taxon>
        <taxon>Marasmius</taxon>
    </lineage>
</organism>
<evidence type="ECO:0000256" key="6">
    <source>
        <dbReference type="ARBA" id="ARBA00023242"/>
    </source>
</evidence>
<dbReference type="GeneID" id="66075197"/>